<keyword evidence="3" id="KW-1185">Reference proteome</keyword>
<gene>
    <name evidence="2" type="ORF">ACHAWU_005550</name>
</gene>
<dbReference type="Pfam" id="PF00067">
    <property type="entry name" value="p450"/>
    <property type="match status" value="1"/>
</dbReference>
<protein>
    <recommendedName>
        <fullName evidence="4">Cytochrome P450</fullName>
    </recommendedName>
</protein>
<comment type="similarity">
    <text evidence="1">Belongs to the cytochrome P450 family.</text>
</comment>
<dbReference type="InterPro" id="IPR036396">
    <property type="entry name" value="Cyt_P450_sf"/>
</dbReference>
<evidence type="ECO:0008006" key="4">
    <source>
        <dbReference type="Google" id="ProtNLM"/>
    </source>
</evidence>
<evidence type="ECO:0000313" key="2">
    <source>
        <dbReference type="EMBL" id="KAL3772373.1"/>
    </source>
</evidence>
<comment type="caution">
    <text evidence="2">The sequence shown here is derived from an EMBL/GenBank/DDBJ whole genome shotgun (WGS) entry which is preliminary data.</text>
</comment>
<accession>A0ABD3NAI0</accession>
<sequence length="387" mass="44244">MIAELASILALIVVAILWKYHQWRTSPLFRIPGPKCNFTFKEWVVGVFHIIQNEPFMQPQQRWWKESGPDTQMMHVTGVFGRHFIFVLDADGVKQVLSSKAGGKLPRFIKGLEFLKKVIGEGLVTIDGDEWQRHRKIMQPIFDNQVLKEALNSCLPDIMDRFVAAWKEKAGGELDLTSHCAALALDIIGKVAFSHDFQAVTSVEQWAKGAVRQVELNDPLIKSLYTSMMPSMLRMLFVNLRLGALERFYLRESFNAQVILDREFATVVDRSYARYIRRDKASTESKCLLDYLFDAQTASRAGSTSNSLTHKELQGEMKTLIFAGHETTATLCVWAIFSIIKHKEVEHLVVDDILKHSPKNARMTFESVEKMDYLDAFLKEVLRLHPP</sequence>
<dbReference type="PANTHER" id="PTHR24305:SF166">
    <property type="entry name" value="CYTOCHROME P450 12A4, MITOCHONDRIAL-RELATED"/>
    <property type="match status" value="1"/>
</dbReference>
<dbReference type="InterPro" id="IPR050121">
    <property type="entry name" value="Cytochrome_P450_monoxygenase"/>
</dbReference>
<dbReference type="Gene3D" id="1.10.630.10">
    <property type="entry name" value="Cytochrome P450"/>
    <property type="match status" value="1"/>
</dbReference>
<evidence type="ECO:0000313" key="3">
    <source>
        <dbReference type="Proteomes" id="UP001530293"/>
    </source>
</evidence>
<dbReference type="SUPFAM" id="SSF48264">
    <property type="entry name" value="Cytochrome P450"/>
    <property type="match status" value="1"/>
</dbReference>
<name>A0ABD3NAI0_9STRA</name>
<dbReference type="EMBL" id="JALLBG020000011">
    <property type="protein sequence ID" value="KAL3772373.1"/>
    <property type="molecule type" value="Genomic_DNA"/>
</dbReference>
<dbReference type="Proteomes" id="UP001530293">
    <property type="component" value="Unassembled WGS sequence"/>
</dbReference>
<organism evidence="2 3">
    <name type="scientific">Discostella pseudostelligera</name>
    <dbReference type="NCBI Taxonomy" id="259834"/>
    <lineage>
        <taxon>Eukaryota</taxon>
        <taxon>Sar</taxon>
        <taxon>Stramenopiles</taxon>
        <taxon>Ochrophyta</taxon>
        <taxon>Bacillariophyta</taxon>
        <taxon>Coscinodiscophyceae</taxon>
        <taxon>Thalassiosirophycidae</taxon>
        <taxon>Stephanodiscales</taxon>
        <taxon>Stephanodiscaceae</taxon>
        <taxon>Discostella</taxon>
    </lineage>
</organism>
<dbReference type="AlphaFoldDB" id="A0ABD3NAI0"/>
<dbReference type="PANTHER" id="PTHR24305">
    <property type="entry name" value="CYTOCHROME P450"/>
    <property type="match status" value="1"/>
</dbReference>
<dbReference type="PRINTS" id="PR00385">
    <property type="entry name" value="P450"/>
</dbReference>
<reference evidence="2 3" key="1">
    <citation type="submission" date="2024-10" db="EMBL/GenBank/DDBJ databases">
        <title>Updated reference genomes for cyclostephanoid diatoms.</title>
        <authorList>
            <person name="Roberts W.R."/>
            <person name="Alverson A.J."/>
        </authorList>
    </citation>
    <scope>NUCLEOTIDE SEQUENCE [LARGE SCALE GENOMIC DNA]</scope>
    <source>
        <strain evidence="2 3">AJA232-27</strain>
    </source>
</reference>
<proteinExistence type="inferred from homology"/>
<evidence type="ECO:0000256" key="1">
    <source>
        <dbReference type="ARBA" id="ARBA00010617"/>
    </source>
</evidence>
<dbReference type="InterPro" id="IPR001128">
    <property type="entry name" value="Cyt_P450"/>
</dbReference>